<evidence type="ECO:0000256" key="1">
    <source>
        <dbReference type="SAM" id="MobiDB-lite"/>
    </source>
</evidence>
<reference evidence="3 4" key="1">
    <citation type="submission" date="2021-01" db="EMBL/GenBank/DDBJ databases">
        <title>Carboxyliciviraga sp.nov., isolated from coastal sediments.</title>
        <authorList>
            <person name="Lu D."/>
            <person name="Zhang T."/>
        </authorList>
    </citation>
    <scope>NUCLEOTIDE SEQUENCE [LARGE SCALE GENOMIC DNA]</scope>
    <source>
        <strain evidence="3 4">N1Y132</strain>
    </source>
</reference>
<sequence length="418" mass="47115">MKYFFLTISILSFFLFSCDNDSTKDITDDNDDNGYKEVELTINYPIVDTKQNSFYNNTSLMSTTPLADDDFYGQDAQFSGNQPSYTNNPDGTVTDNITGLIWEKSYQRMTHSEALAYLEEQNKGDYNDWRIPTIKELYSLMQFNGTDVSSADMYSQPSSNAIPFIDDTYFDFDYFANGDRAIDVQYYSSTRYTGVTMGKDETVFGLNVADGRIKGYPYTSRGIEKDYSVKLVRGNALYGTNDFADNNDNTITDNATNLMWDKSDSNEAMEWAEALQWAQTMNAQNHLGYNDWRVPNAKELQSILDYSRSPQATNSAAIDPIFNISKITVEGGLEDYPFFWSSTTHLNLKTASSGVYLCFGEALGFFPEGATTPIDVHGAGAQRSDPKYDNGKDYSAGHGPQGDVVRFEHYVRLVRDID</sequence>
<keyword evidence="4" id="KW-1185">Reference proteome</keyword>
<dbReference type="Pfam" id="PF07603">
    <property type="entry name" value="Lcl_C"/>
    <property type="match status" value="2"/>
</dbReference>
<evidence type="ECO:0000313" key="3">
    <source>
        <dbReference type="EMBL" id="MBK3515780.1"/>
    </source>
</evidence>
<organism evidence="3 4">
    <name type="scientific">Carboxylicivirga marina</name>
    <dbReference type="NCBI Taxonomy" id="2800988"/>
    <lineage>
        <taxon>Bacteria</taxon>
        <taxon>Pseudomonadati</taxon>
        <taxon>Bacteroidota</taxon>
        <taxon>Bacteroidia</taxon>
        <taxon>Marinilabiliales</taxon>
        <taxon>Marinilabiliaceae</taxon>
        <taxon>Carboxylicivirga</taxon>
    </lineage>
</organism>
<evidence type="ECO:0000313" key="4">
    <source>
        <dbReference type="Proteomes" id="UP000605676"/>
    </source>
</evidence>
<proteinExistence type="predicted"/>
<dbReference type="EMBL" id="JAENRR010000001">
    <property type="protein sequence ID" value="MBK3515780.1"/>
    <property type="molecule type" value="Genomic_DNA"/>
</dbReference>
<dbReference type="Proteomes" id="UP000605676">
    <property type="component" value="Unassembled WGS sequence"/>
</dbReference>
<feature type="domain" description="Lcl C-terminal" evidence="2">
    <location>
        <begin position="91"/>
        <end position="233"/>
    </location>
</feature>
<dbReference type="PANTHER" id="PTHR35812:SF1">
    <property type="entry name" value="LIPOPROTEIN"/>
    <property type="match status" value="1"/>
</dbReference>
<protein>
    <submittedName>
        <fullName evidence="3">DUF1566 domain-containing protein</fullName>
    </submittedName>
</protein>
<dbReference type="InterPro" id="IPR011460">
    <property type="entry name" value="Lcl_C"/>
</dbReference>
<gene>
    <name evidence="3" type="ORF">JIV24_00410</name>
</gene>
<dbReference type="RefSeq" id="WP_200463011.1">
    <property type="nucleotide sequence ID" value="NZ_JAENRR010000001.1"/>
</dbReference>
<evidence type="ECO:0000259" key="2">
    <source>
        <dbReference type="Pfam" id="PF07603"/>
    </source>
</evidence>
<feature type="region of interest" description="Disordered" evidence="1">
    <location>
        <begin position="376"/>
        <end position="400"/>
    </location>
</feature>
<dbReference type="PROSITE" id="PS51257">
    <property type="entry name" value="PROKAR_LIPOPROTEIN"/>
    <property type="match status" value="1"/>
</dbReference>
<accession>A0ABS1HDS3</accession>
<dbReference type="PANTHER" id="PTHR35812">
    <property type="entry name" value="LIPOPROTEIN"/>
    <property type="match status" value="1"/>
</dbReference>
<feature type="domain" description="Lcl C-terminal" evidence="2">
    <location>
        <begin position="249"/>
        <end position="361"/>
    </location>
</feature>
<comment type="caution">
    <text evidence="3">The sequence shown here is derived from an EMBL/GenBank/DDBJ whole genome shotgun (WGS) entry which is preliminary data.</text>
</comment>
<name>A0ABS1HDS3_9BACT</name>